<protein>
    <submittedName>
        <fullName evidence="1">Uncharacterized protein</fullName>
    </submittedName>
</protein>
<gene>
    <name evidence="1" type="ORF">LCGC14_1769450</name>
</gene>
<accession>A0A0F9JYE0</accession>
<comment type="caution">
    <text evidence="1">The sequence shown here is derived from an EMBL/GenBank/DDBJ whole genome shotgun (WGS) entry which is preliminary data.</text>
</comment>
<dbReference type="EMBL" id="LAZR01016570">
    <property type="protein sequence ID" value="KKM03933.1"/>
    <property type="molecule type" value="Genomic_DNA"/>
</dbReference>
<evidence type="ECO:0000313" key="1">
    <source>
        <dbReference type="EMBL" id="KKM03933.1"/>
    </source>
</evidence>
<organism evidence="1">
    <name type="scientific">marine sediment metagenome</name>
    <dbReference type="NCBI Taxonomy" id="412755"/>
    <lineage>
        <taxon>unclassified sequences</taxon>
        <taxon>metagenomes</taxon>
        <taxon>ecological metagenomes</taxon>
    </lineage>
</organism>
<reference evidence="1" key="1">
    <citation type="journal article" date="2015" name="Nature">
        <title>Complex archaea that bridge the gap between prokaryotes and eukaryotes.</title>
        <authorList>
            <person name="Spang A."/>
            <person name="Saw J.H."/>
            <person name="Jorgensen S.L."/>
            <person name="Zaremba-Niedzwiedzka K."/>
            <person name="Martijn J."/>
            <person name="Lind A.E."/>
            <person name="van Eijk R."/>
            <person name="Schleper C."/>
            <person name="Guy L."/>
            <person name="Ettema T.J."/>
        </authorList>
    </citation>
    <scope>NUCLEOTIDE SEQUENCE</scope>
</reference>
<proteinExistence type="predicted"/>
<sequence>MAVTWGSDTALTTQTAIDNSTEEFIGTIDLSTALSAHIQLEIDNESGSVVDAVIISVYATLDASAEVFDDAPYMTLSILPSGIALERHPLVVSGIYKFRIGALSAGATDTYAVGGDYRVRTA</sequence>
<name>A0A0F9JYE0_9ZZZZ</name>
<dbReference type="AlphaFoldDB" id="A0A0F9JYE0"/>